<dbReference type="PANTHER" id="PTHR28008:SF1">
    <property type="entry name" value="DOMAIN PROTEIN, PUTATIVE (AFU_ORTHOLOGUE AFUA_3G10980)-RELATED"/>
    <property type="match status" value="1"/>
</dbReference>
<evidence type="ECO:0000313" key="4">
    <source>
        <dbReference type="Proteomes" id="UP000502756"/>
    </source>
</evidence>
<evidence type="ECO:0000256" key="1">
    <source>
        <dbReference type="SAM" id="Phobius"/>
    </source>
</evidence>
<dbReference type="KEGG" id="stae:HNV11_02955"/>
<protein>
    <submittedName>
        <fullName evidence="3">VanZ family protein</fullName>
    </submittedName>
</protein>
<dbReference type="NCBIfam" id="NF037970">
    <property type="entry name" value="vanZ_1"/>
    <property type="match status" value="1"/>
</dbReference>
<dbReference type="Proteomes" id="UP000502756">
    <property type="component" value="Chromosome"/>
</dbReference>
<keyword evidence="1" id="KW-0472">Membrane</keyword>
<gene>
    <name evidence="3" type="ORF">HNV11_02955</name>
</gene>
<keyword evidence="1" id="KW-1133">Transmembrane helix</keyword>
<dbReference type="PANTHER" id="PTHR28008">
    <property type="entry name" value="DOMAIN PROTEIN, PUTATIVE (AFU_ORTHOLOGUE AFUA_3G10980)-RELATED"/>
    <property type="match status" value="1"/>
</dbReference>
<feature type="transmembrane region" description="Helical" evidence="1">
    <location>
        <begin position="39"/>
        <end position="56"/>
    </location>
</feature>
<keyword evidence="4" id="KW-1185">Reference proteome</keyword>
<name>A0A6M5Y4Q4_9BACT</name>
<evidence type="ECO:0000313" key="3">
    <source>
        <dbReference type="EMBL" id="QJW88404.1"/>
    </source>
</evidence>
<proteinExistence type="predicted"/>
<keyword evidence="1" id="KW-0812">Transmembrane</keyword>
<organism evidence="3 4">
    <name type="scientific">Spirosoma taeanense</name>
    <dbReference type="NCBI Taxonomy" id="2735870"/>
    <lineage>
        <taxon>Bacteria</taxon>
        <taxon>Pseudomonadati</taxon>
        <taxon>Bacteroidota</taxon>
        <taxon>Cytophagia</taxon>
        <taxon>Cytophagales</taxon>
        <taxon>Cytophagaceae</taxon>
        <taxon>Spirosoma</taxon>
    </lineage>
</organism>
<feature type="transmembrane region" description="Helical" evidence="1">
    <location>
        <begin position="9"/>
        <end position="27"/>
    </location>
</feature>
<dbReference type="Pfam" id="PF04892">
    <property type="entry name" value="VanZ"/>
    <property type="match status" value="1"/>
</dbReference>
<feature type="transmembrane region" description="Helical" evidence="1">
    <location>
        <begin position="68"/>
        <end position="90"/>
    </location>
</feature>
<evidence type="ECO:0000259" key="2">
    <source>
        <dbReference type="Pfam" id="PF04892"/>
    </source>
</evidence>
<sequence>MNNPTLRRAAAIAWTLIMLWGCLLPGPKVPRIMAWHDKLMHVVIFVLFSVLWMLARPGGRTNWPDRAGAIRVLLAGLAFGIIIEVLQYTLPIRRSGDVEDVIADFAGALLGVGVIWLGQTMLKRSDVSR</sequence>
<reference evidence="3 4" key="1">
    <citation type="submission" date="2020-05" db="EMBL/GenBank/DDBJ databases">
        <title>Genome sequencing of Spirosoma sp. TS118.</title>
        <authorList>
            <person name="Lee J.-H."/>
            <person name="Jeong S."/>
            <person name="Zhao L."/>
            <person name="Jung J.-H."/>
            <person name="Kim M.-K."/>
            <person name="Lim S."/>
        </authorList>
    </citation>
    <scope>NUCLEOTIDE SEQUENCE [LARGE SCALE GENOMIC DNA]</scope>
    <source>
        <strain evidence="3 4">TS118</strain>
    </source>
</reference>
<dbReference type="RefSeq" id="WP_171738238.1">
    <property type="nucleotide sequence ID" value="NZ_CP053435.1"/>
</dbReference>
<dbReference type="EMBL" id="CP053435">
    <property type="protein sequence ID" value="QJW88404.1"/>
    <property type="molecule type" value="Genomic_DNA"/>
</dbReference>
<accession>A0A6M5Y4Q4</accession>
<feature type="domain" description="VanZ-like" evidence="2">
    <location>
        <begin position="38"/>
        <end position="117"/>
    </location>
</feature>
<dbReference type="AlphaFoldDB" id="A0A6M5Y4Q4"/>
<dbReference type="InterPro" id="IPR006976">
    <property type="entry name" value="VanZ-like"/>
</dbReference>
<feature type="transmembrane region" description="Helical" evidence="1">
    <location>
        <begin position="102"/>
        <end position="122"/>
    </location>
</feature>